<evidence type="ECO:0000313" key="3">
    <source>
        <dbReference type="Proteomes" id="UP000799302"/>
    </source>
</evidence>
<sequence>MFDSKDLKERLGKISAKTLSSGGKELFRTRNERKIKFSEEFTYSPLSDSRCIRLVKIHKGAETDILSCDLCEANLEKEPIFHALSYSWDLDPHFSAWDFAMVPDKKKEERPILCNGKVLHITMNLYNAMLEFRRQERLVPTWADQISINQHDEEEKIAQLSIMADIFSSASTVIVWLGLLNSVRNNALDFMEELPETKLPDTLGTLEQNPLSGPENMGKFDLKSLRRPLHLITTASSSVGNHYHWFGAVYVLARQWFSRGWTLQEFLLSKEVVFLMGNREISSAAIIKTARQLCGFYSSDPLSIQVGLNVTMISLRRFIEGRAKMFEEREKFQNGKRYTAEEYLGVVRARKCSVRKDKVFAGTALLEPGKSLKANYHSTTLEVYISFAHERLWPETGVFMLSLVGGTMPDTEGLPSWIPDLNGFLRPEPLRYCSATKVVPLISSRTDDCLVDGRTLNLMVAQWDVVEEVGESIWSWTKYDDEAYNADPIAKMRTSGSVQRERFGLMFKLLEQLGPIYSHTGERITDVFWQTLIGGIETTNEEDFALWRTRFQNWFAFTLGQMRANFYLEKTHSGNKLMTASAPKKWMTPLIAEWTQMENRVAAFLDFHDQNIGNVAVPAEQPLRKTISAIAKRVWGTDSFEKTGILQGSQGSMAGMYSTVADQEFYGPISLFGDRFVKFYDGRRIFVTKNGYLGAGIEDVKAGDVICLVRGSDVPYILRPSETSEDSYTLVGEAFFHGIMSDATIKEDVLDFKKVKII</sequence>
<dbReference type="OrthoDB" id="3548654at2759"/>
<gene>
    <name evidence="2" type="ORF">BT63DRAFT_452349</name>
</gene>
<dbReference type="Proteomes" id="UP000799302">
    <property type="component" value="Unassembled WGS sequence"/>
</dbReference>
<dbReference type="AlphaFoldDB" id="A0A6A6UI25"/>
<protein>
    <recommendedName>
        <fullName evidence="1">Heterokaryon incompatibility domain-containing protein</fullName>
    </recommendedName>
</protein>
<dbReference type="InterPro" id="IPR010730">
    <property type="entry name" value="HET"/>
</dbReference>
<keyword evidence="3" id="KW-1185">Reference proteome</keyword>
<reference evidence="2" key="1">
    <citation type="journal article" date="2020" name="Stud. Mycol.">
        <title>101 Dothideomycetes genomes: a test case for predicting lifestyles and emergence of pathogens.</title>
        <authorList>
            <person name="Haridas S."/>
            <person name="Albert R."/>
            <person name="Binder M."/>
            <person name="Bloem J."/>
            <person name="Labutti K."/>
            <person name="Salamov A."/>
            <person name="Andreopoulos B."/>
            <person name="Baker S."/>
            <person name="Barry K."/>
            <person name="Bills G."/>
            <person name="Bluhm B."/>
            <person name="Cannon C."/>
            <person name="Castanera R."/>
            <person name="Culley D."/>
            <person name="Daum C."/>
            <person name="Ezra D."/>
            <person name="Gonzalez J."/>
            <person name="Henrissat B."/>
            <person name="Kuo A."/>
            <person name="Liang C."/>
            <person name="Lipzen A."/>
            <person name="Lutzoni F."/>
            <person name="Magnuson J."/>
            <person name="Mondo S."/>
            <person name="Nolan M."/>
            <person name="Ohm R."/>
            <person name="Pangilinan J."/>
            <person name="Park H.-J."/>
            <person name="Ramirez L."/>
            <person name="Alfaro M."/>
            <person name="Sun H."/>
            <person name="Tritt A."/>
            <person name="Yoshinaga Y."/>
            <person name="Zwiers L.-H."/>
            <person name="Turgeon B."/>
            <person name="Goodwin S."/>
            <person name="Spatafora J."/>
            <person name="Crous P."/>
            <person name="Grigoriev I."/>
        </authorList>
    </citation>
    <scope>NUCLEOTIDE SEQUENCE</scope>
    <source>
        <strain evidence="2">CBS 115976</strain>
    </source>
</reference>
<dbReference type="InterPro" id="IPR052895">
    <property type="entry name" value="HetReg/Transcr_Mod"/>
</dbReference>
<dbReference type="Pfam" id="PF26639">
    <property type="entry name" value="Het-6_barrel"/>
    <property type="match status" value="1"/>
</dbReference>
<evidence type="ECO:0000313" key="2">
    <source>
        <dbReference type="EMBL" id="KAF2671842.1"/>
    </source>
</evidence>
<dbReference type="EMBL" id="MU004232">
    <property type="protein sequence ID" value="KAF2671842.1"/>
    <property type="molecule type" value="Genomic_DNA"/>
</dbReference>
<name>A0A6A6UI25_9PEZI</name>
<feature type="domain" description="Heterokaryon incompatibility" evidence="1">
    <location>
        <begin position="81"/>
        <end position="265"/>
    </location>
</feature>
<dbReference type="PANTHER" id="PTHR24148:SF73">
    <property type="entry name" value="HET DOMAIN PROTEIN (AFU_ORTHOLOGUE AFUA_8G01020)"/>
    <property type="match status" value="1"/>
</dbReference>
<proteinExistence type="predicted"/>
<dbReference type="Pfam" id="PF06985">
    <property type="entry name" value="HET"/>
    <property type="match status" value="1"/>
</dbReference>
<dbReference type="PANTHER" id="PTHR24148">
    <property type="entry name" value="ANKYRIN REPEAT DOMAIN-CONTAINING PROTEIN 39 HOMOLOG-RELATED"/>
    <property type="match status" value="1"/>
</dbReference>
<evidence type="ECO:0000259" key="1">
    <source>
        <dbReference type="Pfam" id="PF06985"/>
    </source>
</evidence>
<organism evidence="2 3">
    <name type="scientific">Microthyrium microscopicum</name>
    <dbReference type="NCBI Taxonomy" id="703497"/>
    <lineage>
        <taxon>Eukaryota</taxon>
        <taxon>Fungi</taxon>
        <taxon>Dikarya</taxon>
        <taxon>Ascomycota</taxon>
        <taxon>Pezizomycotina</taxon>
        <taxon>Dothideomycetes</taxon>
        <taxon>Dothideomycetes incertae sedis</taxon>
        <taxon>Microthyriales</taxon>
        <taxon>Microthyriaceae</taxon>
        <taxon>Microthyrium</taxon>
    </lineage>
</organism>
<accession>A0A6A6UI25</accession>